<accession>A0A1I8FLW1</accession>
<name>A0A1I8FLW1_9PLAT</name>
<evidence type="ECO:0000313" key="3">
    <source>
        <dbReference type="WBParaSite" id="maker-unitig_40198-snap-gene-0.2-mRNA-1"/>
    </source>
</evidence>
<evidence type="ECO:0000256" key="1">
    <source>
        <dbReference type="SAM" id="MobiDB-lite"/>
    </source>
</evidence>
<reference evidence="3" key="1">
    <citation type="submission" date="2016-11" db="UniProtKB">
        <authorList>
            <consortium name="WormBaseParasite"/>
        </authorList>
    </citation>
    <scope>IDENTIFICATION</scope>
</reference>
<sequence>MIGCHCTGSQPRTKLLAPLVSALCQEFSVCVEEETNRRLFDGDFMKLSRLRSSQQLAFVPPNLQLHRLAVTFLDIVSVGASAAHSLKFKKGGILSAYKSTPGLEGRSGVCEQAVTLLHEATSCGDQLNRILFSASNRQHPAHPGARPRLQADSERTLRFTVLCGDTLAARYLQAGGPNPSASLTAVRCASGAPFFSAGNDRPTWPPDGSLRGHPSLHGVAAIRYKSELRNAGRHGGHCAQIARMLHMVRQPIVDESLRSVRILRASAAVGIRLSASADCLLRRSSVQLVPLMFSVGINEQQTLAEKKRMASFGPIVYCLAHFALLLRAGPLRRTRPTNDYEKAASPEQRLRDKLQQVRAVHRGGQEQTGGPYCITVEEMFWLLDGVFNRAAALRSSKSALAADVTGEAEAARRIWALAVDGAADDKNWSIVLSIAARRRRAPAVSDARECRPARSACSRQRIRPGGAAACALRQAVQVQQALGHQQAGGHGFALGLGGRLGIREAFNQKLIAEPSVARTRVGDRAVGGLAELRGGRQGAGKEASAAGPGAQAALSVTDGQEDAPLRARLRQSGRAGAIGKRSCQASADVSAARGRWRRECSGRSSSRPGAGTRRRHRRAASTGRQRWPGSVRLADCLLRLIGEAGLERCVALTVCHARAAVPPAGTGFFASPCGRPAWAASRHRRGVRDGRLLYSISVIRWPHGAALCRPGCSRPDCHAGSAKSTVSGEATRPQPRSLLSRLPPAPLLPRQSEPQFRVPPACWCPSAAAPAQPPAEQRQRRILCRDMRLRAAGILGASLTAGGGGRQVDKTIDQFWSLAAPSTPTPDPAALGLFQCHRSVGF</sequence>
<feature type="compositionally biased region" description="Low complexity" evidence="1">
    <location>
        <begin position="732"/>
        <end position="743"/>
    </location>
</feature>
<dbReference type="WBParaSite" id="maker-unitig_40198-snap-gene-0.2-mRNA-1">
    <property type="protein sequence ID" value="maker-unitig_40198-snap-gene-0.2-mRNA-1"/>
    <property type="gene ID" value="maker-unitig_40198-snap-gene-0.2"/>
</dbReference>
<protein>
    <submittedName>
        <fullName evidence="3">Uncharacterized protein</fullName>
    </submittedName>
</protein>
<evidence type="ECO:0000313" key="2">
    <source>
        <dbReference type="Proteomes" id="UP000095280"/>
    </source>
</evidence>
<proteinExistence type="predicted"/>
<feature type="region of interest" description="Disordered" evidence="1">
    <location>
        <begin position="719"/>
        <end position="743"/>
    </location>
</feature>
<organism evidence="2 3">
    <name type="scientific">Macrostomum lignano</name>
    <dbReference type="NCBI Taxonomy" id="282301"/>
    <lineage>
        <taxon>Eukaryota</taxon>
        <taxon>Metazoa</taxon>
        <taxon>Spiralia</taxon>
        <taxon>Lophotrochozoa</taxon>
        <taxon>Platyhelminthes</taxon>
        <taxon>Rhabditophora</taxon>
        <taxon>Macrostomorpha</taxon>
        <taxon>Macrostomida</taxon>
        <taxon>Macrostomidae</taxon>
        <taxon>Macrostomum</taxon>
    </lineage>
</organism>
<feature type="region of interest" description="Disordered" evidence="1">
    <location>
        <begin position="594"/>
        <end position="625"/>
    </location>
</feature>
<dbReference type="AlphaFoldDB" id="A0A1I8FLW1"/>
<dbReference type="Proteomes" id="UP000095280">
    <property type="component" value="Unplaced"/>
</dbReference>
<keyword evidence="2" id="KW-1185">Reference proteome</keyword>